<keyword evidence="2 5" id="KW-0238">DNA-binding</keyword>
<dbReference type="InterPro" id="IPR028082">
    <property type="entry name" value="Peripla_BP_I"/>
</dbReference>
<evidence type="ECO:0000256" key="2">
    <source>
        <dbReference type="ARBA" id="ARBA00023125"/>
    </source>
</evidence>
<evidence type="ECO:0000259" key="4">
    <source>
        <dbReference type="PROSITE" id="PS50932"/>
    </source>
</evidence>
<dbReference type="Gene3D" id="3.40.50.2300">
    <property type="match status" value="2"/>
</dbReference>
<dbReference type="InterPro" id="IPR000843">
    <property type="entry name" value="HTH_LacI"/>
</dbReference>
<keyword evidence="1" id="KW-0805">Transcription regulation</keyword>
<organism evidence="5 6">
    <name type="scientific">Microbacterium galbum</name>
    <dbReference type="NCBI Taxonomy" id="3075994"/>
    <lineage>
        <taxon>Bacteria</taxon>
        <taxon>Bacillati</taxon>
        <taxon>Actinomycetota</taxon>
        <taxon>Actinomycetes</taxon>
        <taxon>Micrococcales</taxon>
        <taxon>Microbacteriaceae</taxon>
        <taxon>Microbacterium</taxon>
    </lineage>
</organism>
<dbReference type="PANTHER" id="PTHR30146">
    <property type="entry name" value="LACI-RELATED TRANSCRIPTIONAL REPRESSOR"/>
    <property type="match status" value="1"/>
</dbReference>
<gene>
    <name evidence="5" type="ORF">RWH45_05810</name>
</gene>
<dbReference type="RefSeq" id="WP_315993932.1">
    <property type="nucleotide sequence ID" value="NZ_JAWDIS010000001.1"/>
</dbReference>
<dbReference type="Proteomes" id="UP001263371">
    <property type="component" value="Unassembled WGS sequence"/>
</dbReference>
<dbReference type="SUPFAM" id="SSF53822">
    <property type="entry name" value="Periplasmic binding protein-like I"/>
    <property type="match status" value="1"/>
</dbReference>
<comment type="caution">
    <text evidence="5">The sequence shown here is derived from an EMBL/GenBank/DDBJ whole genome shotgun (WGS) entry which is preliminary data.</text>
</comment>
<accession>A0ABU3T5S8</accession>
<evidence type="ECO:0000313" key="5">
    <source>
        <dbReference type="EMBL" id="MDU0366721.1"/>
    </source>
</evidence>
<dbReference type="CDD" id="cd06267">
    <property type="entry name" value="PBP1_LacI_sugar_binding-like"/>
    <property type="match status" value="1"/>
</dbReference>
<dbReference type="Gene3D" id="1.10.260.40">
    <property type="entry name" value="lambda repressor-like DNA-binding domains"/>
    <property type="match status" value="1"/>
</dbReference>
<reference evidence="5 6" key="1">
    <citation type="submission" date="2023-09" db="EMBL/GenBank/DDBJ databases">
        <title>Microbacterium fusihabitans sp. nov., Microbacterium phycihabitans sp. nov., and Microbacterium cervinum sp. nov., isolated from dried seaweeds of beach.</title>
        <authorList>
            <person name="Lee S.D."/>
        </authorList>
    </citation>
    <scope>NUCLEOTIDE SEQUENCE [LARGE SCALE GENOMIC DNA]</scope>
    <source>
        <strain evidence="5 6">KSW4-17</strain>
    </source>
</reference>
<dbReference type="PROSITE" id="PS50932">
    <property type="entry name" value="HTH_LACI_2"/>
    <property type="match status" value="1"/>
</dbReference>
<evidence type="ECO:0000256" key="1">
    <source>
        <dbReference type="ARBA" id="ARBA00023015"/>
    </source>
</evidence>
<dbReference type="GO" id="GO:0003677">
    <property type="term" value="F:DNA binding"/>
    <property type="evidence" value="ECO:0007669"/>
    <property type="project" value="UniProtKB-KW"/>
</dbReference>
<keyword evidence="3" id="KW-0804">Transcription</keyword>
<protein>
    <submittedName>
        <fullName evidence="5">LacI family DNA-binding transcriptional regulator</fullName>
    </submittedName>
</protein>
<feature type="domain" description="HTH lacI-type" evidence="4">
    <location>
        <begin position="1"/>
        <end position="53"/>
    </location>
</feature>
<keyword evidence="6" id="KW-1185">Reference proteome</keyword>
<dbReference type="Pfam" id="PF00356">
    <property type="entry name" value="LacI"/>
    <property type="match status" value="1"/>
</dbReference>
<proteinExistence type="predicted"/>
<evidence type="ECO:0000256" key="3">
    <source>
        <dbReference type="ARBA" id="ARBA00023163"/>
    </source>
</evidence>
<dbReference type="CDD" id="cd01392">
    <property type="entry name" value="HTH_LacI"/>
    <property type="match status" value="1"/>
</dbReference>
<sequence length="341" mass="36763">MSDVARAAGVALGTVSNVLNHPDKVAPATLERVQGAIEQLGFVRNTNAQQLAAGRSRSIGLVVIDISNSLFVDIARGAQRYASELGMNVLMANSDNRADQQRADLDFFDGARVGGILLAPMEDAGEDVARIRTHGRPTVVLNFDTGRNDCCQVLVDNEEVGYLAARHLIDNGRTRLAFVGGRDYLQPVALRRRGVRRAVAEEGGRVTLQEVPTENLDPPGGLRAAEGLVEDVRRGSLDGVIAVTDLLAMAIIQVFGARGVEVPRDVAVMGCDHNSAAWGGMIPLTSVQMKGLDMGREGLRLLLAEIDEDPAEHRHVTTMLRPELVVRESTVGRERATPLRD</sequence>
<dbReference type="InterPro" id="IPR046335">
    <property type="entry name" value="LacI/GalR-like_sensor"/>
</dbReference>
<evidence type="ECO:0000313" key="6">
    <source>
        <dbReference type="Proteomes" id="UP001263371"/>
    </source>
</evidence>
<dbReference type="SUPFAM" id="SSF47413">
    <property type="entry name" value="lambda repressor-like DNA-binding domains"/>
    <property type="match status" value="1"/>
</dbReference>
<dbReference type="PANTHER" id="PTHR30146:SF109">
    <property type="entry name" value="HTH-TYPE TRANSCRIPTIONAL REGULATOR GALS"/>
    <property type="match status" value="1"/>
</dbReference>
<dbReference type="SMART" id="SM00354">
    <property type="entry name" value="HTH_LACI"/>
    <property type="match status" value="1"/>
</dbReference>
<dbReference type="InterPro" id="IPR010982">
    <property type="entry name" value="Lambda_DNA-bd_dom_sf"/>
</dbReference>
<name>A0ABU3T5S8_9MICO</name>
<dbReference type="EMBL" id="JAWDIS010000001">
    <property type="protein sequence ID" value="MDU0366721.1"/>
    <property type="molecule type" value="Genomic_DNA"/>
</dbReference>
<dbReference type="Pfam" id="PF13377">
    <property type="entry name" value="Peripla_BP_3"/>
    <property type="match status" value="1"/>
</dbReference>